<dbReference type="PROSITE" id="PS00941">
    <property type="entry name" value="CARBOXYLESTERASE_B_2"/>
    <property type="match status" value="1"/>
</dbReference>
<dbReference type="Gene3D" id="3.40.50.1820">
    <property type="entry name" value="alpha/beta hydrolase"/>
    <property type="match status" value="1"/>
</dbReference>
<dbReference type="InterPro" id="IPR029058">
    <property type="entry name" value="AB_hydrolase_fold"/>
</dbReference>
<reference evidence="3 4" key="1">
    <citation type="submission" date="2024-10" db="EMBL/GenBank/DDBJ databases">
        <authorList>
            <person name="Kim D."/>
        </authorList>
    </citation>
    <scope>NUCLEOTIDE SEQUENCE [LARGE SCALE GENOMIC DNA]</scope>
    <source>
        <strain evidence="3">BH-2024</strain>
    </source>
</reference>
<protein>
    <recommendedName>
        <fullName evidence="2">Carboxylesterase type B domain-containing protein</fullName>
    </recommendedName>
</protein>
<evidence type="ECO:0000313" key="3">
    <source>
        <dbReference type="EMBL" id="KAL3094414.1"/>
    </source>
</evidence>
<dbReference type="Proteomes" id="UP001620626">
    <property type="component" value="Unassembled WGS sequence"/>
</dbReference>
<dbReference type="PANTHER" id="PTHR11559">
    <property type="entry name" value="CARBOXYLESTERASE"/>
    <property type="match status" value="1"/>
</dbReference>
<dbReference type="AlphaFoldDB" id="A0ABD2JUZ4"/>
<keyword evidence="4" id="KW-1185">Reference proteome</keyword>
<dbReference type="SUPFAM" id="SSF53474">
    <property type="entry name" value="alpha/beta-Hydrolases"/>
    <property type="match status" value="1"/>
</dbReference>
<dbReference type="SUPFAM" id="SSF52540">
    <property type="entry name" value="P-loop containing nucleoside triphosphate hydrolases"/>
    <property type="match status" value="1"/>
</dbReference>
<feature type="compositionally biased region" description="Basic and acidic residues" evidence="1">
    <location>
        <begin position="562"/>
        <end position="595"/>
    </location>
</feature>
<evidence type="ECO:0000313" key="4">
    <source>
        <dbReference type="Proteomes" id="UP001620626"/>
    </source>
</evidence>
<organism evidence="3 4">
    <name type="scientific">Heterodera trifolii</name>
    <dbReference type="NCBI Taxonomy" id="157864"/>
    <lineage>
        <taxon>Eukaryota</taxon>
        <taxon>Metazoa</taxon>
        <taxon>Ecdysozoa</taxon>
        <taxon>Nematoda</taxon>
        <taxon>Chromadorea</taxon>
        <taxon>Rhabditida</taxon>
        <taxon>Tylenchina</taxon>
        <taxon>Tylenchomorpha</taxon>
        <taxon>Tylenchoidea</taxon>
        <taxon>Heteroderidae</taxon>
        <taxon>Heteroderinae</taxon>
        <taxon>Heterodera</taxon>
    </lineage>
</organism>
<accession>A0ABD2JUZ4</accession>
<evidence type="ECO:0000256" key="1">
    <source>
        <dbReference type="SAM" id="MobiDB-lite"/>
    </source>
</evidence>
<dbReference type="InterPro" id="IPR027417">
    <property type="entry name" value="P-loop_NTPase"/>
</dbReference>
<evidence type="ECO:0000259" key="2">
    <source>
        <dbReference type="Pfam" id="PF00135"/>
    </source>
</evidence>
<dbReference type="InterPro" id="IPR002018">
    <property type="entry name" value="CarbesteraseB"/>
</dbReference>
<name>A0ABD2JUZ4_9BILA</name>
<dbReference type="InterPro" id="IPR019819">
    <property type="entry name" value="Carboxylesterase_B_CS"/>
</dbReference>
<dbReference type="Gene3D" id="3.40.50.300">
    <property type="entry name" value="P-loop containing nucleotide triphosphate hydrolases"/>
    <property type="match status" value="1"/>
</dbReference>
<dbReference type="InterPro" id="IPR050309">
    <property type="entry name" value="Type-B_Carboxylest/Lipase"/>
</dbReference>
<dbReference type="EMBL" id="JBICBT010000897">
    <property type="protein sequence ID" value="KAL3094414.1"/>
    <property type="molecule type" value="Genomic_DNA"/>
</dbReference>
<feature type="domain" description="Carboxylesterase type B" evidence="2">
    <location>
        <begin position="616"/>
        <end position="1158"/>
    </location>
</feature>
<comment type="caution">
    <text evidence="3">The sequence shown here is derived from an EMBL/GenBank/DDBJ whole genome shotgun (WGS) entry which is preliminary data.</text>
</comment>
<dbReference type="Pfam" id="PF00135">
    <property type="entry name" value="COesterase"/>
    <property type="match status" value="1"/>
</dbReference>
<gene>
    <name evidence="3" type="ORF">niasHT_025890</name>
</gene>
<proteinExistence type="predicted"/>
<sequence>MILASSSKRLACQFLVRKVPHFAVTSSRKESNWSEVLDEAVPARKSYRDFQTLNGNQRDALAASLDDSKSMVTVLGSPGTGKTLLVTELVHSMCTKKQRVLVICGSRELLYSTVCRYFRRAKCSDHFVHLQPFDEKAAFRIMPNIRRHIYAHHPAAREALEKRSLVQMISRKKPKRNDITSGIAEVLESPSARDQTRIVFATPDDVFALLEHLSVRSSSPSASPPSPPALFDAVVLEDVAALKSAEDWRSFLPLAPLLRVFSDPHHSIALPPSADSEETPFQCSVVQQIAPNREESTVFILKQQYRSNMNAQIWSGRAFYAPLYKDIDLARPVAHAQQELRLNHLMDRLVLDEQTVNTDTLTLVDTGALEGHWTETMFKPYKMAAWAGDSSAPSLVNWGEALLAAVHIDSLLSYGIWPYQIACFTHSSAHGEAIRRILFSLNSSLRFTAHSGCVEVGRVEQYLGRSFEALVKSFVSDDVFAQSFRSPRALHYLSAELVASNRQIFMIGPLRRFQQLRQKEAYEFVNLFKNRGTIITPSEIFPLQKGQFENIIREAVRGSAAEEKSKFGEQKKEGNKWREQRQTKNTFHDETNDKNRRAKHHSAQFESQIGPRFVRVRTTTGTIRGRTEKLEGEGMAIEVFFGIPYAEPPTGPLRFEKTVPLAENGTRETDATEMPKMCVPHHRLDNWTSDWAEFSEDCLFINIFTPARQIGGANKPLKPLLVLIYVGGFEVGTRRYKNYEEIGQKFLARDIVVASIQFRIGFLGFASSGSAEMPGNFGYWDLAEALRWLRANAKAFGADPTRVTCLGYSASGTSVATLALSPHSRELFQQTVQMSGPIFSSRAANDRTVHTTRRMSARVGCAADAGQRLKECLKAKSVDQLLDAMDAIGSTLPDINYDLFGPTLDGDFLPANFSQLVREAKPKPTIVGVTAMEPLAFTLILGNNSLRHLGIPRAEFATFGGREMRMYLRQKAFKSEYYGQSEAEELAEKVAKFYENLEDEGKGRKKRGKSNERTNRWLHLERTVLFLADVQFLVPFLWELREKVANDWPLFVYVNKYINGREIPQDFPPELHKSFHDSDHKYVLRHPYSSYQFDANDLIMEQQMGQMIANFARNGDPSLSDTVRWPNATRDFPFRHLVIDLPMPQVVLDMDLRRMHFWEQIEAKYPQYNLILGTSAEENGNFGARPNSVGWPQMLAMGTILLAFYYL</sequence>
<feature type="region of interest" description="Disordered" evidence="1">
    <location>
        <begin position="562"/>
        <end position="604"/>
    </location>
</feature>